<dbReference type="GO" id="GO:0046872">
    <property type="term" value="F:metal ion binding"/>
    <property type="evidence" value="ECO:0007669"/>
    <property type="project" value="UniProtKB-KW"/>
</dbReference>
<evidence type="ECO:0000259" key="5">
    <source>
        <dbReference type="SMART" id="SM00704"/>
    </source>
</evidence>
<evidence type="ECO:0000313" key="6">
    <source>
        <dbReference type="EMBL" id="EGV33725.1"/>
    </source>
</evidence>
<evidence type="ECO:0000256" key="1">
    <source>
        <dbReference type="ARBA" id="ARBA00022714"/>
    </source>
</evidence>
<dbReference type="PANTHER" id="PTHR46491:SF3">
    <property type="entry name" value="CDGSH IRON-SULFUR DOMAIN-CONTAINING PROTEIN 3, MITOCHONDRIAL"/>
    <property type="match status" value="1"/>
</dbReference>
<dbReference type="PATRIC" id="fig|765913.3.peg.418"/>
<dbReference type="Pfam" id="PF06902">
    <property type="entry name" value="Fer4_19"/>
    <property type="match status" value="1"/>
</dbReference>
<gene>
    <name evidence="6" type="ORF">ThidrDRAFT_0414</name>
</gene>
<dbReference type="RefSeq" id="WP_007039130.1">
    <property type="nucleotide sequence ID" value="NZ_AFWT01000002.1"/>
</dbReference>
<sequence>MSDEQTCVDFPGEEIDVRWDSRLCIHVGECGKAKGDLFVGGREPWCLPDAVTKAEVREVVERCPSGALTYRDKSGEPESPPTENRLMIASDGPYYLTGDIQIENAPDDMPGVRTRAAICRCGASKNKPFCDGSHEGAGFRDGGAVGDRGRGLQSTGGPVVVRSIKDGPVQVEGKLTIQAGSGRVAWQGENVFLCRCGASKNKPFCDGSHAAAGFKSD</sequence>
<dbReference type="eggNOG" id="COG3592">
    <property type="taxonomic scope" value="Bacteria"/>
</dbReference>
<evidence type="ECO:0000256" key="2">
    <source>
        <dbReference type="ARBA" id="ARBA00022723"/>
    </source>
</evidence>
<dbReference type="eggNOG" id="COG3369">
    <property type="taxonomic scope" value="Bacteria"/>
</dbReference>
<dbReference type="InterPro" id="IPR042216">
    <property type="entry name" value="MitoNEET_CISD"/>
</dbReference>
<evidence type="ECO:0000313" key="7">
    <source>
        <dbReference type="Proteomes" id="UP000004200"/>
    </source>
</evidence>
<dbReference type="InterPro" id="IPR010693">
    <property type="entry name" value="Divergent_4Fe-4S_mono-cluster"/>
</dbReference>
<comment type="caution">
    <text evidence="6">The sequence shown here is derived from an EMBL/GenBank/DDBJ whole genome shotgun (WGS) entry which is preliminary data.</text>
</comment>
<dbReference type="SMART" id="SM00704">
    <property type="entry name" value="ZnF_CDGSH"/>
    <property type="match status" value="2"/>
</dbReference>
<keyword evidence="3" id="KW-0408">Iron</keyword>
<dbReference type="STRING" id="765913.ThidrDRAFT_0414"/>
<keyword evidence="7" id="KW-1185">Reference proteome</keyword>
<dbReference type="PANTHER" id="PTHR46491">
    <property type="entry name" value="CDGSH IRON SULFUR DOMAIN PROTEIN HOMOLOG"/>
    <property type="match status" value="1"/>
</dbReference>
<name>G2DWM5_9GAMM</name>
<dbReference type="InterPro" id="IPR052950">
    <property type="entry name" value="CISD"/>
</dbReference>
<dbReference type="Gene3D" id="3.40.5.90">
    <property type="entry name" value="CDGSH iron-sulfur domain, mitoNEET-type"/>
    <property type="match status" value="2"/>
</dbReference>
<dbReference type="GO" id="GO:0005737">
    <property type="term" value="C:cytoplasm"/>
    <property type="evidence" value="ECO:0007669"/>
    <property type="project" value="UniProtKB-ARBA"/>
</dbReference>
<dbReference type="InterPro" id="IPR018967">
    <property type="entry name" value="FeS-contain_CDGSH-typ"/>
</dbReference>
<dbReference type="Proteomes" id="UP000004200">
    <property type="component" value="Unassembled WGS sequence"/>
</dbReference>
<dbReference type="OrthoDB" id="9795032at2"/>
<evidence type="ECO:0000256" key="3">
    <source>
        <dbReference type="ARBA" id="ARBA00023004"/>
    </source>
</evidence>
<keyword evidence="1" id="KW-0001">2Fe-2S</keyword>
<feature type="domain" description="Iron-binding zinc finger CDGSH type" evidence="5">
    <location>
        <begin position="166"/>
        <end position="215"/>
    </location>
</feature>
<keyword evidence="4" id="KW-0411">Iron-sulfur</keyword>
<dbReference type="GO" id="GO:0051537">
    <property type="term" value="F:2 iron, 2 sulfur cluster binding"/>
    <property type="evidence" value="ECO:0007669"/>
    <property type="project" value="UniProtKB-KW"/>
</dbReference>
<reference evidence="6 7" key="1">
    <citation type="submission" date="2011-06" db="EMBL/GenBank/DDBJ databases">
        <title>The draft genome of Thiorhodococcus drewsii AZ1.</title>
        <authorList>
            <consortium name="US DOE Joint Genome Institute (JGI-PGF)"/>
            <person name="Lucas S."/>
            <person name="Han J."/>
            <person name="Lapidus A."/>
            <person name="Cheng J.-F."/>
            <person name="Goodwin L."/>
            <person name="Pitluck S."/>
            <person name="Peters L."/>
            <person name="Land M.L."/>
            <person name="Hauser L."/>
            <person name="Vogl K."/>
            <person name="Liu Z."/>
            <person name="Imhoff J."/>
            <person name="Thiel V."/>
            <person name="Frigaard N.-U."/>
            <person name="Bryant D.A."/>
            <person name="Woyke T.J."/>
        </authorList>
    </citation>
    <scope>NUCLEOTIDE SEQUENCE [LARGE SCALE GENOMIC DNA]</scope>
    <source>
        <strain evidence="6 7">AZ1</strain>
    </source>
</reference>
<protein>
    <recommendedName>
        <fullName evidence="5">Iron-binding zinc finger CDGSH type domain-containing protein</fullName>
    </recommendedName>
</protein>
<dbReference type="Pfam" id="PF09360">
    <property type="entry name" value="zf-CDGSH"/>
    <property type="match status" value="2"/>
</dbReference>
<accession>G2DWM5</accession>
<dbReference type="AlphaFoldDB" id="G2DWM5"/>
<proteinExistence type="predicted"/>
<evidence type="ECO:0000256" key="4">
    <source>
        <dbReference type="ARBA" id="ARBA00023014"/>
    </source>
</evidence>
<organism evidence="6 7">
    <name type="scientific">Thiorhodococcus drewsii AZ1</name>
    <dbReference type="NCBI Taxonomy" id="765913"/>
    <lineage>
        <taxon>Bacteria</taxon>
        <taxon>Pseudomonadati</taxon>
        <taxon>Pseudomonadota</taxon>
        <taxon>Gammaproteobacteria</taxon>
        <taxon>Chromatiales</taxon>
        <taxon>Chromatiaceae</taxon>
        <taxon>Thiorhodococcus</taxon>
    </lineage>
</organism>
<feature type="domain" description="Iron-binding zinc finger CDGSH type" evidence="5">
    <location>
        <begin position="104"/>
        <end position="140"/>
    </location>
</feature>
<dbReference type="EMBL" id="AFWT01000002">
    <property type="protein sequence ID" value="EGV33725.1"/>
    <property type="molecule type" value="Genomic_DNA"/>
</dbReference>
<keyword evidence="2" id="KW-0479">Metal-binding</keyword>